<evidence type="ECO:0000313" key="7">
    <source>
        <dbReference type="EMBL" id="GCE12456.1"/>
    </source>
</evidence>
<keyword evidence="4 6" id="KW-0472">Membrane</keyword>
<organism evidence="7 8">
    <name type="scientific">Tengunoibacter tsumagoiensis</name>
    <dbReference type="NCBI Taxonomy" id="2014871"/>
    <lineage>
        <taxon>Bacteria</taxon>
        <taxon>Bacillati</taxon>
        <taxon>Chloroflexota</taxon>
        <taxon>Ktedonobacteria</taxon>
        <taxon>Ktedonobacterales</taxon>
        <taxon>Dictyobacteraceae</taxon>
        <taxon>Tengunoibacter</taxon>
    </lineage>
</organism>
<evidence type="ECO:0000256" key="5">
    <source>
        <dbReference type="SAM" id="MobiDB-lite"/>
    </source>
</evidence>
<feature type="compositionally biased region" description="Basic and acidic residues" evidence="5">
    <location>
        <begin position="210"/>
        <end position="223"/>
    </location>
</feature>
<sequence>MSANNDSSPVAPPQETASLDLEAQSRQSMQAVGNLIERITPWLFAFGSWVVGGLIAFNLLVIASLITVGPVRPAILVASATLACALPLNVAGLFVLKLIPEMKEAGIDEHMRQTFQEVGFPMEIYIPQGHASLHRRRTRITLSYAVSILLFSLTLTLAGMVAALWYLAWWVGVIFLVMVLVSLALVIIVFTHTLPPMSEEEKEHKRRYKEQRIRQKQDQRKAEQIASTLQERRAV</sequence>
<dbReference type="AlphaFoldDB" id="A0A402A065"/>
<dbReference type="SUPFAM" id="SSF90123">
    <property type="entry name" value="ABC transporter transmembrane region"/>
    <property type="match status" value="1"/>
</dbReference>
<evidence type="ECO:0000256" key="2">
    <source>
        <dbReference type="ARBA" id="ARBA00022692"/>
    </source>
</evidence>
<feature type="transmembrane region" description="Helical" evidence="6">
    <location>
        <begin position="42"/>
        <end position="68"/>
    </location>
</feature>
<dbReference type="InterPro" id="IPR004156">
    <property type="entry name" value="OATP"/>
</dbReference>
<dbReference type="EMBL" id="BIFR01000001">
    <property type="protein sequence ID" value="GCE12456.1"/>
    <property type="molecule type" value="Genomic_DNA"/>
</dbReference>
<keyword evidence="3 6" id="KW-1133">Transmembrane helix</keyword>
<feature type="region of interest" description="Disordered" evidence="5">
    <location>
        <begin position="200"/>
        <end position="235"/>
    </location>
</feature>
<dbReference type="GO" id="GO:0005524">
    <property type="term" value="F:ATP binding"/>
    <property type="evidence" value="ECO:0007669"/>
    <property type="project" value="InterPro"/>
</dbReference>
<evidence type="ECO:0000256" key="3">
    <source>
        <dbReference type="ARBA" id="ARBA00022989"/>
    </source>
</evidence>
<dbReference type="GO" id="GO:0005886">
    <property type="term" value="C:plasma membrane"/>
    <property type="evidence" value="ECO:0007669"/>
    <property type="project" value="UniProtKB-SubCell"/>
</dbReference>
<accession>A0A402A065</accession>
<name>A0A402A065_9CHLR</name>
<evidence type="ECO:0000313" key="8">
    <source>
        <dbReference type="Proteomes" id="UP000287352"/>
    </source>
</evidence>
<keyword evidence="8" id="KW-1185">Reference proteome</keyword>
<dbReference type="InterPro" id="IPR036640">
    <property type="entry name" value="ABC1_TM_sf"/>
</dbReference>
<keyword evidence="2 6" id="KW-0812">Transmembrane</keyword>
<feature type="transmembrane region" description="Helical" evidence="6">
    <location>
        <begin position="142"/>
        <end position="167"/>
    </location>
</feature>
<evidence type="ECO:0000256" key="6">
    <source>
        <dbReference type="SAM" id="Phobius"/>
    </source>
</evidence>
<dbReference type="GO" id="GO:0055085">
    <property type="term" value="P:transmembrane transport"/>
    <property type="evidence" value="ECO:0007669"/>
    <property type="project" value="InterPro"/>
</dbReference>
<evidence type="ECO:0000256" key="4">
    <source>
        <dbReference type="ARBA" id="ARBA00023136"/>
    </source>
</evidence>
<evidence type="ECO:0000256" key="1">
    <source>
        <dbReference type="ARBA" id="ARBA00004651"/>
    </source>
</evidence>
<comment type="caution">
    <text evidence="7">The sequence shown here is derived from an EMBL/GenBank/DDBJ whole genome shotgun (WGS) entry which is preliminary data.</text>
</comment>
<comment type="subcellular location">
    <subcellularLocation>
        <location evidence="1">Cell membrane</location>
        <topology evidence="1">Multi-pass membrane protein</topology>
    </subcellularLocation>
</comment>
<gene>
    <name evidence="7" type="ORF">KTT_23150</name>
</gene>
<dbReference type="RefSeq" id="WP_126580075.1">
    <property type="nucleotide sequence ID" value="NZ_BIFR01000001.1"/>
</dbReference>
<dbReference type="Pfam" id="PF03137">
    <property type="entry name" value="OATP"/>
    <property type="match status" value="1"/>
</dbReference>
<dbReference type="Proteomes" id="UP000287352">
    <property type="component" value="Unassembled WGS sequence"/>
</dbReference>
<feature type="transmembrane region" description="Helical" evidence="6">
    <location>
        <begin position="173"/>
        <end position="197"/>
    </location>
</feature>
<feature type="transmembrane region" description="Helical" evidence="6">
    <location>
        <begin position="74"/>
        <end position="96"/>
    </location>
</feature>
<reference evidence="8" key="1">
    <citation type="submission" date="2018-12" db="EMBL/GenBank/DDBJ databases">
        <title>Tengunoibacter tsumagoiensis gen. nov., sp. nov., Dictyobacter kobayashii sp. nov., D. alpinus sp. nov., and D. joshuensis sp. nov. and description of Dictyobacteraceae fam. nov. within the order Ktedonobacterales isolated from Tengu-no-mugimeshi.</title>
        <authorList>
            <person name="Wang C.M."/>
            <person name="Zheng Y."/>
            <person name="Sakai Y."/>
            <person name="Toyoda A."/>
            <person name="Minakuchi Y."/>
            <person name="Abe K."/>
            <person name="Yokota A."/>
            <person name="Yabe S."/>
        </authorList>
    </citation>
    <scope>NUCLEOTIDE SEQUENCE [LARGE SCALE GENOMIC DNA]</scope>
    <source>
        <strain evidence="8">Uno3</strain>
    </source>
</reference>
<protein>
    <submittedName>
        <fullName evidence="7">Uncharacterized protein</fullName>
    </submittedName>
</protein>
<proteinExistence type="predicted"/>